<dbReference type="InterPro" id="IPR058739">
    <property type="entry name" value="NicX"/>
</dbReference>
<keyword evidence="3" id="KW-1185">Reference proteome</keyword>
<dbReference type="GO" id="GO:0046872">
    <property type="term" value="F:metal ion binding"/>
    <property type="evidence" value="ECO:0007669"/>
    <property type="project" value="UniProtKB-KW"/>
</dbReference>
<evidence type="ECO:0000256" key="1">
    <source>
        <dbReference type="ARBA" id="ARBA00022723"/>
    </source>
</evidence>
<dbReference type="InterPro" id="IPR052170">
    <property type="entry name" value="M29_Exopeptidase"/>
</dbReference>
<dbReference type="RefSeq" id="WP_043348473.1">
    <property type="nucleotide sequence ID" value="NZ_CP010536.1"/>
</dbReference>
<evidence type="ECO:0000313" key="3">
    <source>
        <dbReference type="Proteomes" id="UP000031843"/>
    </source>
</evidence>
<name>A0A0C4YID3_9BURK</name>
<dbReference type="PANTHER" id="PTHR34448:SF1">
    <property type="entry name" value="BLL6088 PROTEIN"/>
    <property type="match status" value="1"/>
</dbReference>
<dbReference type="Proteomes" id="UP000031843">
    <property type="component" value="Chromosome main"/>
</dbReference>
<accession>A0A0C4YID3</accession>
<evidence type="ECO:0008006" key="4">
    <source>
        <dbReference type="Google" id="ProtNLM"/>
    </source>
</evidence>
<dbReference type="STRING" id="68895.RR42_m3126"/>
<gene>
    <name evidence="2" type="ORF">RR42_m3126</name>
</gene>
<evidence type="ECO:0000313" key="2">
    <source>
        <dbReference type="EMBL" id="AJG20496.1"/>
    </source>
</evidence>
<sequence length="368" mass="39562">MLIEQIEHRWLAAFRRTLELCALSAQEVVGIVTESQSRRVNVELAELAVQSLGATPVRIRVPSPALSAPAPVRSTGASDALQQLAPVVAALQRCHLVIDCTVEGLLHAPELPQILKGADGIVPRLLMVSNEHPEILERCLPDPTLESSVRAAMKRLRGAGEMRVHSAAGTELRVGLASARVGGVWGYCNKPGQVAHWPGGLCLAFPAGGQVNGTLVLAPGDVNLTFKTYLRDTIVCHIEDDYMVGIEGQGMDADMMRGYYAAWADREGTRDAYAVSHVGWGLNPQARWDAMTFYDKRDCNGTELRAFAGNFLYSTGANEVAGRHTLGHFDLPLRNCTITLDGVGEVDEGRLVGPATPEAAHSNNKASA</sequence>
<proteinExistence type="predicted"/>
<dbReference type="Pfam" id="PF26233">
    <property type="entry name" value="NicX"/>
    <property type="match status" value="1"/>
</dbReference>
<dbReference type="PANTHER" id="PTHR34448">
    <property type="entry name" value="AMINOPEPTIDASE"/>
    <property type="match status" value="1"/>
</dbReference>
<reference evidence="2 3" key="1">
    <citation type="journal article" date="2015" name="Genome Announc.">
        <title>Complete Genome Sequence of Cupriavidus basilensis 4G11, Isolated from the Oak Ridge Field Research Center Site.</title>
        <authorList>
            <person name="Ray J."/>
            <person name="Waters R.J."/>
            <person name="Skerker J.M."/>
            <person name="Kuehl J.V."/>
            <person name="Price M.N."/>
            <person name="Huang J."/>
            <person name="Chakraborty R."/>
            <person name="Arkin A.P."/>
            <person name="Deutschbauer A."/>
        </authorList>
    </citation>
    <scope>NUCLEOTIDE SEQUENCE [LARGE SCALE GENOMIC DNA]</scope>
    <source>
        <strain evidence="2">4G11</strain>
    </source>
</reference>
<dbReference type="EMBL" id="CP010536">
    <property type="protein sequence ID" value="AJG20496.1"/>
    <property type="molecule type" value="Genomic_DNA"/>
</dbReference>
<dbReference type="OrthoDB" id="6918951at2"/>
<protein>
    <recommendedName>
        <fullName evidence="4">Peptidase M29</fullName>
    </recommendedName>
</protein>
<dbReference type="AlphaFoldDB" id="A0A0C4YID3"/>
<dbReference type="KEGG" id="cbw:RR42_m3126"/>
<keyword evidence="1" id="KW-0479">Metal-binding</keyword>
<organism evidence="2 3">
    <name type="scientific">Cupriavidus basilensis</name>
    <dbReference type="NCBI Taxonomy" id="68895"/>
    <lineage>
        <taxon>Bacteria</taxon>
        <taxon>Pseudomonadati</taxon>
        <taxon>Pseudomonadota</taxon>
        <taxon>Betaproteobacteria</taxon>
        <taxon>Burkholderiales</taxon>
        <taxon>Burkholderiaceae</taxon>
        <taxon>Cupriavidus</taxon>
    </lineage>
</organism>